<evidence type="ECO:0000256" key="5">
    <source>
        <dbReference type="ARBA" id="ARBA00022694"/>
    </source>
</evidence>
<dbReference type="GO" id="GO:0046872">
    <property type="term" value="F:metal ion binding"/>
    <property type="evidence" value="ECO:0007669"/>
    <property type="project" value="UniProtKB-KW"/>
</dbReference>
<evidence type="ECO:0000256" key="3">
    <source>
        <dbReference type="ARBA" id="ARBA00019010"/>
    </source>
</evidence>
<dbReference type="GO" id="GO:0005737">
    <property type="term" value="C:cytoplasm"/>
    <property type="evidence" value="ECO:0007669"/>
    <property type="project" value="UniProtKB-SubCell"/>
</dbReference>
<keyword evidence="7" id="KW-0547">Nucleotide-binding</keyword>
<dbReference type="PANTHER" id="PTHR33540">
    <property type="entry name" value="TRNA THREONYLCARBAMOYLADENOSINE BIOSYNTHESIS PROTEIN TSAE"/>
    <property type="match status" value="1"/>
</dbReference>
<evidence type="ECO:0000313" key="11">
    <source>
        <dbReference type="EMBL" id="CAB4867851.1"/>
    </source>
</evidence>
<evidence type="ECO:0000256" key="2">
    <source>
        <dbReference type="ARBA" id="ARBA00007599"/>
    </source>
</evidence>
<dbReference type="NCBIfam" id="TIGR00150">
    <property type="entry name" value="T6A_YjeE"/>
    <property type="match status" value="1"/>
</dbReference>
<evidence type="ECO:0000256" key="1">
    <source>
        <dbReference type="ARBA" id="ARBA00004496"/>
    </source>
</evidence>
<evidence type="ECO:0000256" key="8">
    <source>
        <dbReference type="ARBA" id="ARBA00022840"/>
    </source>
</evidence>
<keyword evidence="6" id="KW-0479">Metal-binding</keyword>
<accession>A0A6J7DBY3</accession>
<gene>
    <name evidence="11" type="ORF">UFOPK3401_00627</name>
</gene>
<dbReference type="Gene3D" id="3.40.50.300">
    <property type="entry name" value="P-loop containing nucleotide triphosphate hydrolases"/>
    <property type="match status" value="1"/>
</dbReference>
<dbReference type="InterPro" id="IPR003442">
    <property type="entry name" value="T6A_TsaE"/>
</dbReference>
<dbReference type="EMBL" id="CAFBLM010000021">
    <property type="protein sequence ID" value="CAB4867851.1"/>
    <property type="molecule type" value="Genomic_DNA"/>
</dbReference>
<dbReference type="SUPFAM" id="SSF52540">
    <property type="entry name" value="P-loop containing nucleoside triphosphate hydrolases"/>
    <property type="match status" value="1"/>
</dbReference>
<keyword evidence="9" id="KW-0460">Magnesium</keyword>
<sequence>MKVSFPISREISTPAMMEELGKEIASWVGAGDVVVLSGPLGAGKTTLTRGIGLGLGVDGPVTSPTFVIAREHKGAPALIHVDAYRLGSALELEDLDLDLASAVTVVEWGSGLVEPLAPTRLEVSIDRGDDDLRQVSIVAVGGFSVKG</sequence>
<dbReference type="GO" id="GO:0005524">
    <property type="term" value="F:ATP binding"/>
    <property type="evidence" value="ECO:0007669"/>
    <property type="project" value="UniProtKB-KW"/>
</dbReference>
<keyword evidence="4" id="KW-0963">Cytoplasm</keyword>
<organism evidence="11">
    <name type="scientific">freshwater metagenome</name>
    <dbReference type="NCBI Taxonomy" id="449393"/>
    <lineage>
        <taxon>unclassified sequences</taxon>
        <taxon>metagenomes</taxon>
        <taxon>ecological metagenomes</taxon>
    </lineage>
</organism>
<keyword evidence="5" id="KW-0819">tRNA processing</keyword>
<evidence type="ECO:0000256" key="6">
    <source>
        <dbReference type="ARBA" id="ARBA00022723"/>
    </source>
</evidence>
<proteinExistence type="inferred from homology"/>
<dbReference type="AlphaFoldDB" id="A0A6J7DBY3"/>
<keyword evidence="8" id="KW-0067">ATP-binding</keyword>
<evidence type="ECO:0000256" key="4">
    <source>
        <dbReference type="ARBA" id="ARBA00022490"/>
    </source>
</evidence>
<dbReference type="InterPro" id="IPR027417">
    <property type="entry name" value="P-loop_NTPase"/>
</dbReference>
<evidence type="ECO:0000256" key="10">
    <source>
        <dbReference type="ARBA" id="ARBA00032441"/>
    </source>
</evidence>
<comment type="subcellular location">
    <subcellularLocation>
        <location evidence="1">Cytoplasm</location>
    </subcellularLocation>
</comment>
<evidence type="ECO:0000256" key="9">
    <source>
        <dbReference type="ARBA" id="ARBA00022842"/>
    </source>
</evidence>
<reference evidence="11" key="1">
    <citation type="submission" date="2020-05" db="EMBL/GenBank/DDBJ databases">
        <authorList>
            <person name="Chiriac C."/>
            <person name="Salcher M."/>
            <person name="Ghai R."/>
            <person name="Kavagutti S V."/>
        </authorList>
    </citation>
    <scope>NUCLEOTIDE SEQUENCE</scope>
</reference>
<evidence type="ECO:0000256" key="7">
    <source>
        <dbReference type="ARBA" id="ARBA00022741"/>
    </source>
</evidence>
<comment type="similarity">
    <text evidence="2">Belongs to the TsaE family.</text>
</comment>
<dbReference type="Pfam" id="PF02367">
    <property type="entry name" value="TsaE"/>
    <property type="match status" value="1"/>
</dbReference>
<protein>
    <recommendedName>
        <fullName evidence="3">tRNA threonylcarbamoyladenosine biosynthesis protein TsaE</fullName>
    </recommendedName>
    <alternativeName>
        <fullName evidence="10">t(6)A37 threonylcarbamoyladenosine biosynthesis protein TsaE</fullName>
    </alternativeName>
</protein>
<dbReference type="GO" id="GO:0002949">
    <property type="term" value="P:tRNA threonylcarbamoyladenosine modification"/>
    <property type="evidence" value="ECO:0007669"/>
    <property type="project" value="InterPro"/>
</dbReference>
<dbReference type="PANTHER" id="PTHR33540:SF2">
    <property type="entry name" value="TRNA THREONYLCARBAMOYLADENOSINE BIOSYNTHESIS PROTEIN TSAE"/>
    <property type="match status" value="1"/>
</dbReference>
<name>A0A6J7DBY3_9ZZZZ</name>